<evidence type="ECO:0000259" key="8">
    <source>
        <dbReference type="PROSITE" id="PS50111"/>
    </source>
</evidence>
<comment type="subcellular location">
    <subcellularLocation>
        <location evidence="1">Cell inner membrane</location>
        <topology evidence="1">Multi-pass membrane protein</topology>
    </subcellularLocation>
</comment>
<dbReference type="PANTHER" id="PTHR32089">
    <property type="entry name" value="METHYL-ACCEPTING CHEMOTAXIS PROTEIN MCPB"/>
    <property type="match status" value="1"/>
</dbReference>
<dbReference type="OrthoDB" id="4514964at2"/>
<dbReference type="GO" id="GO:0005886">
    <property type="term" value="C:plasma membrane"/>
    <property type="evidence" value="ECO:0007669"/>
    <property type="project" value="UniProtKB-SubCell"/>
</dbReference>
<dbReference type="PROSITE" id="PS50192">
    <property type="entry name" value="T_SNARE"/>
    <property type="match status" value="1"/>
</dbReference>
<dbReference type="AlphaFoldDB" id="A0A1U7JCA6"/>
<evidence type="ECO:0000313" key="12">
    <source>
        <dbReference type="Proteomes" id="UP000185783"/>
    </source>
</evidence>
<feature type="domain" description="HAMP" evidence="10">
    <location>
        <begin position="327"/>
        <end position="380"/>
    </location>
</feature>
<comment type="caution">
    <text evidence="11">The sequence shown here is derived from an EMBL/GenBank/DDBJ whole genome shotgun (WGS) entry which is preliminary data.</text>
</comment>
<dbReference type="RefSeq" id="WP_028482170.1">
    <property type="nucleotide sequence ID" value="NZ_LVVZ01000045.1"/>
</dbReference>
<evidence type="ECO:0000256" key="3">
    <source>
        <dbReference type="ARBA" id="ARBA00023224"/>
    </source>
</evidence>
<keyword evidence="7" id="KW-0812">Transmembrane</keyword>
<dbReference type="EMBL" id="LVVZ01000045">
    <property type="protein sequence ID" value="OKL42390.1"/>
    <property type="molecule type" value="Genomic_DNA"/>
</dbReference>
<keyword evidence="2" id="KW-1003">Cell membrane</keyword>
<dbReference type="GO" id="GO:0007165">
    <property type="term" value="P:signal transduction"/>
    <property type="evidence" value="ECO:0007669"/>
    <property type="project" value="UniProtKB-KW"/>
</dbReference>
<evidence type="ECO:0000256" key="1">
    <source>
        <dbReference type="ARBA" id="ARBA00004429"/>
    </source>
</evidence>
<dbReference type="PROSITE" id="PS50111">
    <property type="entry name" value="CHEMOTAXIS_TRANSDUC_2"/>
    <property type="match status" value="1"/>
</dbReference>
<keyword evidence="7" id="KW-0472">Membrane</keyword>
<evidence type="ECO:0000256" key="4">
    <source>
        <dbReference type="ARBA" id="ARBA00029447"/>
    </source>
</evidence>
<evidence type="ECO:0000256" key="5">
    <source>
        <dbReference type="PROSITE-ProRule" id="PRU00284"/>
    </source>
</evidence>
<evidence type="ECO:0000313" key="11">
    <source>
        <dbReference type="EMBL" id="OKL42390.1"/>
    </source>
</evidence>
<protein>
    <submittedName>
        <fullName evidence="11">Chemotaxis protein</fullName>
    </submittedName>
</protein>
<evidence type="ECO:0000256" key="2">
    <source>
        <dbReference type="ARBA" id="ARBA00022519"/>
    </source>
</evidence>
<dbReference type="Gene3D" id="1.10.287.950">
    <property type="entry name" value="Methyl-accepting chemotaxis protein"/>
    <property type="match status" value="1"/>
</dbReference>
<keyword evidence="7" id="KW-1133">Transmembrane helix</keyword>
<feature type="domain" description="T-SNARE coiled-coil homology" evidence="9">
    <location>
        <begin position="572"/>
        <end position="634"/>
    </location>
</feature>
<feature type="transmembrane region" description="Helical" evidence="7">
    <location>
        <begin position="12"/>
        <end position="30"/>
    </location>
</feature>
<keyword evidence="12" id="KW-1185">Reference proteome</keyword>
<dbReference type="InterPro" id="IPR000727">
    <property type="entry name" value="T_SNARE_dom"/>
</dbReference>
<dbReference type="InterPro" id="IPR003660">
    <property type="entry name" value="HAMP_dom"/>
</dbReference>
<dbReference type="CDD" id="cd12913">
    <property type="entry name" value="PDC1_MCP_like"/>
    <property type="match status" value="1"/>
</dbReference>
<dbReference type="Pfam" id="PF00672">
    <property type="entry name" value="HAMP"/>
    <property type="match status" value="1"/>
</dbReference>
<dbReference type="STRING" id="197461.A3843_00345"/>
<sequence>MSLRVKIFSSSNIILVIGLVVLITVVTVLMSNMAQQKGEELLLENAIVQANNAEQQIGLNQYAAASLADAFEGAITNTDLSRSELATMAAQFLERNPQLLGFSTILEPDVIGKDSDYRNTGTNNANGQFEAYTYRDGSAVDQSLVGMLTDSPETWYYPAVNSKKTVITAPYEYEIGGETVLMVSASNPMFSNANTVIGAVIVDVSLAAISEEISAMRKFETGYVGVVADNGVWVANSEPSTIGTPVEGQLKNLMSAVGTSTETFQVGEQRLAVSPFTLPGTDQIWHAVVSVDDAELLATAYSTRNMAILTAVLCLVVGTVVMWLVGSSIAKPIVRTTERMNALTEGDTTSPVDYSERKDEIGQMAKALEVFVENAVERERLQGESEQDQLARREREKRIDQLIADFDASIQESLTTVSQNSLELEETAKVLTGIAESTSERTTTAAASSEEASTNVQTVASAAEELAASIDEISRQVGHTQGVVGNATETTRVTNDKVASLDQAAQRIGEVVTLIQAIAEQTNLLALNATIEAARAGEAGKGFAVVAAEVKELANQTSKATEEISSQIVGIQGSSKEAVEAIGEIAKTMGDVNDITQSIAAAVEQQGAATTEISDNVQQAAQGTRNVAENMSGVTASASETSATASQVLSASETLKSQADSLQANIATFLREVRSA</sequence>
<evidence type="ECO:0000259" key="10">
    <source>
        <dbReference type="PROSITE" id="PS50885"/>
    </source>
</evidence>
<reference evidence="11 12" key="1">
    <citation type="submission" date="2016-03" db="EMBL/GenBank/DDBJ databases">
        <title>Genome sequence of Nesiotobacter sp. nov., a moderately halophilic alphaproteobacterium isolated from the Yellow Sea, China.</title>
        <authorList>
            <person name="Zhang G."/>
            <person name="Zhang R."/>
        </authorList>
    </citation>
    <scope>NUCLEOTIDE SEQUENCE [LARGE SCALE GENOMIC DNA]</scope>
    <source>
        <strain evidence="11 12">WB1-6</strain>
    </source>
</reference>
<feature type="domain" description="Methyl-accepting transducer" evidence="8">
    <location>
        <begin position="413"/>
        <end position="656"/>
    </location>
</feature>
<dbReference type="PROSITE" id="PS50885">
    <property type="entry name" value="HAMP"/>
    <property type="match status" value="1"/>
</dbReference>
<keyword evidence="3 5" id="KW-0807">Transducer</keyword>
<dbReference type="CDD" id="cd06225">
    <property type="entry name" value="HAMP"/>
    <property type="match status" value="1"/>
</dbReference>
<keyword evidence="2" id="KW-0997">Cell inner membrane</keyword>
<dbReference type="InterPro" id="IPR004089">
    <property type="entry name" value="MCPsignal_dom"/>
</dbReference>
<dbReference type="Pfam" id="PF22673">
    <property type="entry name" value="MCP-like_PDC_1"/>
    <property type="match status" value="1"/>
</dbReference>
<feature type="transmembrane region" description="Helical" evidence="7">
    <location>
        <begin position="306"/>
        <end position="326"/>
    </location>
</feature>
<organism evidence="11 12">
    <name type="scientific">Pseudovibrio exalbescens</name>
    <dbReference type="NCBI Taxonomy" id="197461"/>
    <lineage>
        <taxon>Bacteria</taxon>
        <taxon>Pseudomonadati</taxon>
        <taxon>Pseudomonadota</taxon>
        <taxon>Alphaproteobacteria</taxon>
        <taxon>Hyphomicrobiales</taxon>
        <taxon>Stappiaceae</taxon>
        <taxon>Pseudovibrio</taxon>
    </lineage>
</organism>
<name>A0A1U7JCA6_9HYPH</name>
<comment type="similarity">
    <text evidence="4">Belongs to the methyl-accepting chemotaxis (MCP) protein family.</text>
</comment>
<feature type="compositionally biased region" description="Low complexity" evidence="6">
    <location>
        <begin position="436"/>
        <end position="454"/>
    </location>
</feature>
<dbReference type="SUPFAM" id="SSF58104">
    <property type="entry name" value="Methyl-accepting chemotaxis protein (MCP) signaling domain"/>
    <property type="match status" value="1"/>
</dbReference>
<gene>
    <name evidence="11" type="ORF">A3843_00345</name>
</gene>
<evidence type="ECO:0000256" key="7">
    <source>
        <dbReference type="SAM" id="Phobius"/>
    </source>
</evidence>
<dbReference type="SMART" id="SM00304">
    <property type="entry name" value="HAMP"/>
    <property type="match status" value="1"/>
</dbReference>
<evidence type="ECO:0000259" key="9">
    <source>
        <dbReference type="PROSITE" id="PS50192"/>
    </source>
</evidence>
<dbReference type="Proteomes" id="UP000185783">
    <property type="component" value="Unassembled WGS sequence"/>
</dbReference>
<feature type="region of interest" description="Disordered" evidence="6">
    <location>
        <begin position="436"/>
        <end position="455"/>
    </location>
</feature>
<dbReference type="SMART" id="SM00283">
    <property type="entry name" value="MA"/>
    <property type="match status" value="1"/>
</dbReference>
<dbReference type="Gene3D" id="3.30.450.20">
    <property type="entry name" value="PAS domain"/>
    <property type="match status" value="1"/>
</dbReference>
<dbReference type="Pfam" id="PF00015">
    <property type="entry name" value="MCPsignal"/>
    <property type="match status" value="1"/>
</dbReference>
<accession>A0A1U7JCA6</accession>
<dbReference type="Gene3D" id="6.10.340.10">
    <property type="match status" value="1"/>
</dbReference>
<dbReference type="PANTHER" id="PTHR32089:SF112">
    <property type="entry name" value="LYSOZYME-LIKE PROTEIN-RELATED"/>
    <property type="match status" value="1"/>
</dbReference>
<evidence type="ECO:0000256" key="6">
    <source>
        <dbReference type="SAM" id="MobiDB-lite"/>
    </source>
</evidence>
<proteinExistence type="inferred from homology"/>